<keyword evidence="1" id="KW-0472">Membrane</keyword>
<proteinExistence type="predicted"/>
<organism evidence="2 3">
    <name type="scientific">Actinacidiphila glaucinigra</name>
    <dbReference type="NCBI Taxonomy" id="235986"/>
    <lineage>
        <taxon>Bacteria</taxon>
        <taxon>Bacillati</taxon>
        <taxon>Actinomycetota</taxon>
        <taxon>Actinomycetes</taxon>
        <taxon>Kitasatosporales</taxon>
        <taxon>Streptomycetaceae</taxon>
        <taxon>Actinacidiphila</taxon>
    </lineage>
</organism>
<keyword evidence="1" id="KW-0812">Transmembrane</keyword>
<evidence type="ECO:0000256" key="1">
    <source>
        <dbReference type="SAM" id="Phobius"/>
    </source>
</evidence>
<protein>
    <submittedName>
        <fullName evidence="2">Uncharacterized protein</fullName>
    </submittedName>
</protein>
<evidence type="ECO:0000313" key="2">
    <source>
        <dbReference type="EMBL" id="SNS54755.1"/>
    </source>
</evidence>
<dbReference type="AlphaFoldDB" id="A0A239FDC0"/>
<evidence type="ECO:0000313" key="3">
    <source>
        <dbReference type="Proteomes" id="UP000198280"/>
    </source>
</evidence>
<dbReference type="Proteomes" id="UP000198280">
    <property type="component" value="Unassembled WGS sequence"/>
</dbReference>
<keyword evidence="3" id="KW-1185">Reference proteome</keyword>
<name>A0A239FDC0_9ACTN</name>
<gene>
    <name evidence="2" type="ORF">SAMN05216252_106437</name>
</gene>
<keyword evidence="1" id="KW-1133">Transmembrane helix</keyword>
<feature type="transmembrane region" description="Helical" evidence="1">
    <location>
        <begin position="35"/>
        <end position="65"/>
    </location>
</feature>
<dbReference type="RefSeq" id="WP_089224378.1">
    <property type="nucleotide sequence ID" value="NZ_FZOF01000006.1"/>
</dbReference>
<sequence>MGMLSVIGLVLGLVAVAYCLRSAFRAKTPAGRAGWIIAAPAAVLAGVYLVGYILITVLVLAAAWFTAAHFLR</sequence>
<dbReference type="EMBL" id="FZOF01000006">
    <property type="protein sequence ID" value="SNS54755.1"/>
    <property type="molecule type" value="Genomic_DNA"/>
</dbReference>
<accession>A0A239FDC0</accession>
<reference evidence="2 3" key="1">
    <citation type="submission" date="2017-06" db="EMBL/GenBank/DDBJ databases">
        <authorList>
            <person name="Kim H.J."/>
            <person name="Triplett B.A."/>
        </authorList>
    </citation>
    <scope>NUCLEOTIDE SEQUENCE [LARGE SCALE GENOMIC DNA]</scope>
    <source>
        <strain evidence="2 3">CGMCC 4.1858</strain>
    </source>
</reference>